<evidence type="ECO:0000313" key="2">
    <source>
        <dbReference type="Proteomes" id="UP000054047"/>
    </source>
</evidence>
<sequence>MTSATPTGADVVILVLINSYHAGQGVSHTPSDDRRGVSHCAALYDTVLEHIVTLSQSAVSNDNKCELPLIYCSVFLHVFVTYHRRRAAAVSRIDLRSVIAPIIRGPHIP</sequence>
<dbReference type="AlphaFoldDB" id="A0A0C2CVQ1"/>
<protein>
    <submittedName>
        <fullName evidence="1">Uncharacterized protein</fullName>
    </submittedName>
</protein>
<gene>
    <name evidence="1" type="ORF">ANCDUO_15914</name>
</gene>
<name>A0A0C2CVQ1_9BILA</name>
<evidence type="ECO:0000313" key="1">
    <source>
        <dbReference type="EMBL" id="KIH53942.1"/>
    </source>
</evidence>
<dbReference type="Proteomes" id="UP000054047">
    <property type="component" value="Unassembled WGS sequence"/>
</dbReference>
<accession>A0A0C2CVQ1</accession>
<organism evidence="1 2">
    <name type="scientific">Ancylostoma duodenale</name>
    <dbReference type="NCBI Taxonomy" id="51022"/>
    <lineage>
        <taxon>Eukaryota</taxon>
        <taxon>Metazoa</taxon>
        <taxon>Ecdysozoa</taxon>
        <taxon>Nematoda</taxon>
        <taxon>Chromadorea</taxon>
        <taxon>Rhabditida</taxon>
        <taxon>Rhabditina</taxon>
        <taxon>Rhabditomorpha</taxon>
        <taxon>Strongyloidea</taxon>
        <taxon>Ancylostomatidae</taxon>
        <taxon>Ancylostomatinae</taxon>
        <taxon>Ancylostoma</taxon>
    </lineage>
</organism>
<keyword evidence="2" id="KW-1185">Reference proteome</keyword>
<reference evidence="1 2" key="1">
    <citation type="submission" date="2013-12" db="EMBL/GenBank/DDBJ databases">
        <title>Draft genome of the parsitic nematode Ancylostoma duodenale.</title>
        <authorList>
            <person name="Mitreva M."/>
        </authorList>
    </citation>
    <scope>NUCLEOTIDE SEQUENCE [LARGE SCALE GENOMIC DNA]</scope>
    <source>
        <strain evidence="1 2">Zhejiang</strain>
    </source>
</reference>
<dbReference type="EMBL" id="KN740036">
    <property type="protein sequence ID" value="KIH53942.1"/>
    <property type="molecule type" value="Genomic_DNA"/>
</dbReference>
<proteinExistence type="predicted"/>